<dbReference type="EnsemblPlants" id="Bo4g190530.1">
    <property type="protein sequence ID" value="Bo4g190530.1"/>
    <property type="gene ID" value="Bo4g190530"/>
</dbReference>
<sequence length="53" mass="5982">MTGSFCFQTYLWEATCLSLTMAGELATELTTRTMDMLRTTNLGILCLRKSTRV</sequence>
<reference evidence="1 2" key="1">
    <citation type="journal article" date="2014" name="Genome Biol.">
        <title>Transcriptome and methylome profiling reveals relics of genome dominance in the mesopolyploid Brassica oleracea.</title>
        <authorList>
            <person name="Parkin I.A."/>
            <person name="Koh C."/>
            <person name="Tang H."/>
            <person name="Robinson S.J."/>
            <person name="Kagale S."/>
            <person name="Clarke W.E."/>
            <person name="Town C.D."/>
            <person name="Nixon J."/>
            <person name="Krishnakumar V."/>
            <person name="Bidwell S.L."/>
            <person name="Denoeud F."/>
            <person name="Belcram H."/>
            <person name="Links M.G."/>
            <person name="Just J."/>
            <person name="Clarke C."/>
            <person name="Bender T."/>
            <person name="Huebert T."/>
            <person name="Mason A.S."/>
            <person name="Pires J.C."/>
            <person name="Barker G."/>
            <person name="Moore J."/>
            <person name="Walley P.G."/>
            <person name="Manoli S."/>
            <person name="Batley J."/>
            <person name="Edwards D."/>
            <person name="Nelson M.N."/>
            <person name="Wang X."/>
            <person name="Paterson A.H."/>
            <person name="King G."/>
            <person name="Bancroft I."/>
            <person name="Chalhoub B."/>
            <person name="Sharpe A.G."/>
        </authorList>
    </citation>
    <scope>NUCLEOTIDE SEQUENCE</scope>
    <source>
        <strain evidence="1 2">cv. TO1000</strain>
    </source>
</reference>
<protein>
    <submittedName>
        <fullName evidence="1">Uncharacterized protein</fullName>
    </submittedName>
</protein>
<accession>A0A0D3C5I8</accession>
<keyword evidence="2" id="KW-1185">Reference proteome</keyword>
<evidence type="ECO:0000313" key="2">
    <source>
        <dbReference type="Proteomes" id="UP000032141"/>
    </source>
</evidence>
<organism evidence="1 2">
    <name type="scientific">Brassica oleracea var. oleracea</name>
    <dbReference type="NCBI Taxonomy" id="109376"/>
    <lineage>
        <taxon>Eukaryota</taxon>
        <taxon>Viridiplantae</taxon>
        <taxon>Streptophyta</taxon>
        <taxon>Embryophyta</taxon>
        <taxon>Tracheophyta</taxon>
        <taxon>Spermatophyta</taxon>
        <taxon>Magnoliopsida</taxon>
        <taxon>eudicotyledons</taxon>
        <taxon>Gunneridae</taxon>
        <taxon>Pentapetalae</taxon>
        <taxon>rosids</taxon>
        <taxon>malvids</taxon>
        <taxon>Brassicales</taxon>
        <taxon>Brassicaceae</taxon>
        <taxon>Brassiceae</taxon>
        <taxon>Brassica</taxon>
    </lineage>
</organism>
<reference evidence="1" key="2">
    <citation type="submission" date="2015-03" db="UniProtKB">
        <authorList>
            <consortium name="EnsemblPlants"/>
        </authorList>
    </citation>
    <scope>IDENTIFICATION</scope>
</reference>
<dbReference type="Proteomes" id="UP000032141">
    <property type="component" value="Chromosome C4"/>
</dbReference>
<name>A0A0D3C5I8_BRAOL</name>
<dbReference type="Gramene" id="Bo4g190530.1">
    <property type="protein sequence ID" value="Bo4g190530.1"/>
    <property type="gene ID" value="Bo4g190530"/>
</dbReference>
<dbReference type="AlphaFoldDB" id="A0A0D3C5I8"/>
<evidence type="ECO:0000313" key="1">
    <source>
        <dbReference type="EnsemblPlants" id="Bo4g190530.1"/>
    </source>
</evidence>
<dbReference type="HOGENOM" id="CLU_3071487_0_0_1"/>
<proteinExistence type="predicted"/>